<keyword evidence="4" id="KW-1185">Reference proteome</keyword>
<evidence type="ECO:0000256" key="1">
    <source>
        <dbReference type="SAM" id="Phobius"/>
    </source>
</evidence>
<gene>
    <name evidence="3" type="ORF">NBRC3257_1492</name>
</gene>
<dbReference type="PANTHER" id="PTHR23028">
    <property type="entry name" value="ACETYLTRANSFERASE"/>
    <property type="match status" value="1"/>
</dbReference>
<feature type="transmembrane region" description="Helical" evidence="1">
    <location>
        <begin position="99"/>
        <end position="117"/>
    </location>
</feature>
<sequence length="390" mass="44654">MASDHLASFENTRERLAGPDLVRAIAITEVLICHDGGMISAWCHKTLPFHLAVLGFYGVMLFFVLSGFLIGTIILDLLDRKASPKDWSIFLVRRWLRTLPAYYVWLIVLLIPLAYFGPYGVTWDEGKRVLPYYLTLTQNLGWPMVSGWYGVTWSLCVEEWFYITFPVLLLLLLACRVRSAVAFGTILAAFFIVPLWWRLSLPTNVDWNEVTSKIVPCRFDSIAWGILAAWFYRRFRIITTFHIPLALCGTFIVSIIWWSDKLPFPLWNGRFQSMAIYDVVGLAYALCMPAMMRLSALPPLINQTVRSISTHSYALYLCHLPLVLVAGDLQVRYGIRIRYALLFTIVTTLGGAILSWRLVERPCLKLRVRQSFQKVESRDGHSVQNKLSGF</sequence>
<dbReference type="Pfam" id="PF01757">
    <property type="entry name" value="Acyl_transf_3"/>
    <property type="match status" value="1"/>
</dbReference>
<accession>A0ABQ0IYA7</accession>
<organism evidence="3 4">
    <name type="scientific">Gluconobacter thailandicus NBRC 3257</name>
    <dbReference type="NCBI Taxonomy" id="1381097"/>
    <lineage>
        <taxon>Bacteria</taxon>
        <taxon>Pseudomonadati</taxon>
        <taxon>Pseudomonadota</taxon>
        <taxon>Alphaproteobacteria</taxon>
        <taxon>Acetobacterales</taxon>
        <taxon>Acetobacteraceae</taxon>
        <taxon>Gluconobacter</taxon>
    </lineage>
</organism>
<evidence type="ECO:0000313" key="4">
    <source>
        <dbReference type="Proteomes" id="UP000018209"/>
    </source>
</evidence>
<feature type="transmembrane region" description="Helical" evidence="1">
    <location>
        <begin position="148"/>
        <end position="173"/>
    </location>
</feature>
<proteinExistence type="predicted"/>
<feature type="transmembrane region" description="Helical" evidence="1">
    <location>
        <begin position="337"/>
        <end position="359"/>
    </location>
</feature>
<comment type="caution">
    <text evidence="3">The sequence shown here is derived from an EMBL/GenBank/DDBJ whole genome shotgun (WGS) entry which is preliminary data.</text>
</comment>
<evidence type="ECO:0000313" key="3">
    <source>
        <dbReference type="EMBL" id="GAD26493.1"/>
    </source>
</evidence>
<feature type="transmembrane region" description="Helical" evidence="1">
    <location>
        <begin position="313"/>
        <end position="331"/>
    </location>
</feature>
<keyword evidence="3" id="KW-0808">Transferase</keyword>
<evidence type="ECO:0000259" key="2">
    <source>
        <dbReference type="Pfam" id="PF01757"/>
    </source>
</evidence>
<keyword evidence="1" id="KW-0812">Transmembrane</keyword>
<keyword evidence="1" id="KW-1133">Transmembrane helix</keyword>
<protein>
    <submittedName>
        <fullName evidence="3">Lipopolysaccharide modification acyltransferase</fullName>
    </submittedName>
</protein>
<dbReference type="PANTHER" id="PTHR23028:SF53">
    <property type="entry name" value="ACYL_TRANSF_3 DOMAIN-CONTAINING PROTEIN"/>
    <property type="match status" value="1"/>
</dbReference>
<dbReference type="Proteomes" id="UP000018209">
    <property type="component" value="Unassembled WGS sequence"/>
</dbReference>
<feature type="transmembrane region" description="Helical" evidence="1">
    <location>
        <begin position="271"/>
        <end position="292"/>
    </location>
</feature>
<dbReference type="RefSeq" id="WP_007284366.1">
    <property type="nucleotide sequence ID" value="NZ_BASM01000017.1"/>
</dbReference>
<dbReference type="InterPro" id="IPR050879">
    <property type="entry name" value="Acyltransferase_3"/>
</dbReference>
<feature type="domain" description="Acyltransferase 3" evidence="2">
    <location>
        <begin position="17"/>
        <end position="356"/>
    </location>
</feature>
<keyword evidence="1" id="KW-0472">Membrane</keyword>
<feature type="transmembrane region" description="Helical" evidence="1">
    <location>
        <begin position="180"/>
        <end position="199"/>
    </location>
</feature>
<dbReference type="GO" id="GO:0016746">
    <property type="term" value="F:acyltransferase activity"/>
    <property type="evidence" value="ECO:0007669"/>
    <property type="project" value="UniProtKB-KW"/>
</dbReference>
<reference evidence="3 4" key="1">
    <citation type="submission" date="2013-08" db="EMBL/GenBank/DDBJ databases">
        <title>Gluconobacter thailandicus NBRC 3257 whole genome sequence.</title>
        <authorList>
            <person name="Matsutani M."/>
            <person name="Yakushi T."/>
            <person name="Matsushita K."/>
        </authorList>
    </citation>
    <scope>NUCLEOTIDE SEQUENCE [LARGE SCALE GENOMIC DNA]</scope>
    <source>
        <strain evidence="3 4">NBRC 3257</strain>
    </source>
</reference>
<dbReference type="InterPro" id="IPR002656">
    <property type="entry name" value="Acyl_transf_3_dom"/>
</dbReference>
<feature type="transmembrane region" description="Helical" evidence="1">
    <location>
        <begin position="54"/>
        <end position="78"/>
    </location>
</feature>
<feature type="transmembrane region" description="Helical" evidence="1">
    <location>
        <begin position="239"/>
        <end position="259"/>
    </location>
</feature>
<feature type="transmembrane region" description="Helical" evidence="1">
    <location>
        <begin position="211"/>
        <end position="232"/>
    </location>
</feature>
<name>A0ABQ0IYA7_GLUTH</name>
<keyword evidence="3" id="KW-0012">Acyltransferase</keyword>
<dbReference type="EMBL" id="BASM01000017">
    <property type="protein sequence ID" value="GAD26493.1"/>
    <property type="molecule type" value="Genomic_DNA"/>
</dbReference>